<reference evidence="1 2" key="1">
    <citation type="submission" date="2016-02" db="EMBL/GenBank/DDBJ databases">
        <title>Draft genome sequence of Acidibacillus ferrooxidans SLC66.</title>
        <authorList>
            <person name="Oliveira G."/>
            <person name="Nancucheo I."/>
            <person name="Dall'Agnol H."/>
            <person name="Johnson B."/>
            <person name="Oliveira R."/>
            <person name="Nunes G.L."/>
            <person name="Tzotzos G."/>
            <person name="Orellana S.C."/>
            <person name="Salim A.C."/>
            <person name="Araujo F.M."/>
        </authorList>
    </citation>
    <scope>NUCLEOTIDE SEQUENCE [LARGE SCALE GENOMIC DNA]</scope>
    <source>
        <strain evidence="1 2">SLC66</strain>
    </source>
</reference>
<name>A0A853KDV3_9BACL</name>
<dbReference type="EMBL" id="LSUQ01000008">
    <property type="protein sequence ID" value="OAG94611.1"/>
    <property type="molecule type" value="Genomic_DNA"/>
</dbReference>
<dbReference type="Proteomes" id="UP000077421">
    <property type="component" value="Unassembled WGS sequence"/>
</dbReference>
<evidence type="ECO:0008006" key="3">
    <source>
        <dbReference type="Google" id="ProtNLM"/>
    </source>
</evidence>
<sequence length="350" mass="38391">MLGALIGSVVGAVRAVVFGGLVFLVLQLVSITPLADIVEKSAPYRMLQTHVYTPLKNWVALSLSKQPQLHKQLNKVAEQWTQLGKFMDPNITRLYNINQLPNVNQGRTVHLPNGVSIAAGDDQVSERELKLGASILTQVSVSILKENLGVTPQNTNIALFSSKQSYAAALAMAGVGSQDILSMAAKTGGITAGSDIWINWAALQSNSDLANIFTHEVTHAVFNQEGISDSVPTWVNEGTAWFDGMDAQRKVSSVEADQIIHANNEQLRRAAQSGQLLPLSASERDILNASYNVEWEDYRAVHELVQRYGLTKYREFIEGAKNGTEKSFLSNFGISMQTYTKNFEAEISQR</sequence>
<organism evidence="1 2">
    <name type="scientific">Ferroacidibacillus organovorans</name>
    <dbReference type="NCBI Taxonomy" id="1765683"/>
    <lineage>
        <taxon>Bacteria</taxon>
        <taxon>Bacillati</taxon>
        <taxon>Bacillota</taxon>
        <taxon>Bacilli</taxon>
        <taxon>Bacillales</taxon>
        <taxon>Alicyclobacillaceae</taxon>
        <taxon>Ferroacidibacillus</taxon>
    </lineage>
</organism>
<protein>
    <recommendedName>
        <fullName evidence="3">Peptidase MA-like domain-containing protein</fullName>
    </recommendedName>
</protein>
<accession>A0A853KDV3</accession>
<dbReference type="AlphaFoldDB" id="A0A853KDV3"/>
<gene>
    <name evidence="1" type="ORF">AYW79_04450</name>
</gene>
<comment type="caution">
    <text evidence="1">The sequence shown here is derived from an EMBL/GenBank/DDBJ whole genome shotgun (WGS) entry which is preliminary data.</text>
</comment>
<evidence type="ECO:0000313" key="2">
    <source>
        <dbReference type="Proteomes" id="UP000077421"/>
    </source>
</evidence>
<proteinExistence type="predicted"/>
<evidence type="ECO:0000313" key="1">
    <source>
        <dbReference type="EMBL" id="OAG94611.1"/>
    </source>
</evidence>